<comment type="caution">
    <text evidence="3">The sequence shown here is derived from an EMBL/GenBank/DDBJ whole genome shotgun (WGS) entry which is preliminary data.</text>
</comment>
<keyword evidence="2" id="KW-0812">Transmembrane</keyword>
<reference evidence="3 4" key="1">
    <citation type="journal article" date="2014" name="Genome Biol. Evol.">
        <title>The genome of the myxosporean Thelohanellus kitauei shows adaptations to nutrient acquisition within its fish host.</title>
        <authorList>
            <person name="Yang Y."/>
            <person name="Xiong J."/>
            <person name="Zhou Z."/>
            <person name="Huo F."/>
            <person name="Miao W."/>
            <person name="Ran C."/>
            <person name="Liu Y."/>
            <person name="Zhang J."/>
            <person name="Feng J."/>
            <person name="Wang M."/>
            <person name="Wang M."/>
            <person name="Wang L."/>
            <person name="Yao B."/>
        </authorList>
    </citation>
    <scope>NUCLEOTIDE SEQUENCE [LARGE SCALE GENOMIC DNA]</scope>
    <source>
        <strain evidence="3">Wuqing</strain>
    </source>
</reference>
<evidence type="ECO:0000256" key="1">
    <source>
        <dbReference type="SAM" id="MobiDB-lite"/>
    </source>
</evidence>
<sequence length="432" mass="48610">MQFISYFSYYVKSCTNDSITLANIDYMQLNNLSIVAIIEDKGLPPIKMNINLNQVNLTTSPEDMDLIGQPYNFKTNFSYQVNPRFEADKWTFKALFMCNSRLQQCSMKTDVAAFTRSTELGYKNGVLSVYSPSNTVLGETIGIVLQRGDEVKHISRRMIPEGKMISIEKCDTNGISLSHYPNVVYDFMVFVIDNFTVAEKILECSGINNTCSLFKDNIFVSANFTYLSWKPELSGKIQIVFYLKFSSPSILETVDVLLDLDFPTECISYSDTHPPKYDSITEIKVNTSTSPTDGENTTTNLLISETNLTVINASTESENLRNESANIDSTLYMNGTRIESQGDSQTVSNNSIDTNTTNETNQINGVIDNKEEIPPVNKQKGDNFIMLVNYIYIIIAVAIFWVLIVVGVLIIVITKRYKRTATAEQDSGTEFR</sequence>
<dbReference type="AlphaFoldDB" id="A0A0C2M4X1"/>
<keyword evidence="2" id="KW-0472">Membrane</keyword>
<feature type="region of interest" description="Disordered" evidence="1">
    <location>
        <begin position="341"/>
        <end position="360"/>
    </location>
</feature>
<name>A0A0C2M4X1_THEKT</name>
<accession>A0A0C2M4X1</accession>
<keyword evidence="4" id="KW-1185">Reference proteome</keyword>
<proteinExistence type="predicted"/>
<gene>
    <name evidence="3" type="ORF">RF11_02570</name>
</gene>
<evidence type="ECO:0000313" key="3">
    <source>
        <dbReference type="EMBL" id="KII62070.1"/>
    </source>
</evidence>
<feature type="transmembrane region" description="Helical" evidence="2">
    <location>
        <begin position="390"/>
        <end position="413"/>
    </location>
</feature>
<organism evidence="3 4">
    <name type="scientific">Thelohanellus kitauei</name>
    <name type="common">Myxosporean</name>
    <dbReference type="NCBI Taxonomy" id="669202"/>
    <lineage>
        <taxon>Eukaryota</taxon>
        <taxon>Metazoa</taxon>
        <taxon>Cnidaria</taxon>
        <taxon>Myxozoa</taxon>
        <taxon>Myxosporea</taxon>
        <taxon>Bivalvulida</taxon>
        <taxon>Platysporina</taxon>
        <taxon>Myxobolidae</taxon>
        <taxon>Thelohanellus</taxon>
    </lineage>
</organism>
<dbReference type="EMBL" id="JWZT01005118">
    <property type="protein sequence ID" value="KII62070.1"/>
    <property type="molecule type" value="Genomic_DNA"/>
</dbReference>
<dbReference type="Proteomes" id="UP000031668">
    <property type="component" value="Unassembled WGS sequence"/>
</dbReference>
<evidence type="ECO:0000256" key="2">
    <source>
        <dbReference type="SAM" id="Phobius"/>
    </source>
</evidence>
<evidence type="ECO:0000313" key="4">
    <source>
        <dbReference type="Proteomes" id="UP000031668"/>
    </source>
</evidence>
<protein>
    <submittedName>
        <fullName evidence="3">Uncharacterized protein</fullName>
    </submittedName>
</protein>
<keyword evidence="2" id="KW-1133">Transmembrane helix</keyword>
<dbReference type="OrthoDB" id="10577683at2759"/>